<protein>
    <recommendedName>
        <fullName evidence="4">Transporter</fullName>
    </recommendedName>
</protein>
<keyword evidence="1" id="KW-0732">Signal</keyword>
<comment type="caution">
    <text evidence="2">The sequence shown here is derived from an EMBL/GenBank/DDBJ whole genome shotgun (WGS) entry which is preliminary data.</text>
</comment>
<dbReference type="Proteomes" id="UP000698752">
    <property type="component" value="Unassembled WGS sequence"/>
</dbReference>
<feature type="signal peptide" evidence="1">
    <location>
        <begin position="1"/>
        <end position="22"/>
    </location>
</feature>
<proteinExistence type="predicted"/>
<evidence type="ECO:0000313" key="2">
    <source>
        <dbReference type="EMBL" id="MBR0648749.1"/>
    </source>
</evidence>
<dbReference type="RefSeq" id="WP_211866135.1">
    <property type="nucleotide sequence ID" value="NZ_JAAEDI010000003.1"/>
</dbReference>
<evidence type="ECO:0000256" key="1">
    <source>
        <dbReference type="SAM" id="SignalP"/>
    </source>
</evidence>
<organism evidence="2 3">
    <name type="scientific">Neoroseomonas terrae</name>
    <dbReference type="NCBI Taxonomy" id="424799"/>
    <lineage>
        <taxon>Bacteria</taxon>
        <taxon>Pseudomonadati</taxon>
        <taxon>Pseudomonadota</taxon>
        <taxon>Alphaproteobacteria</taxon>
        <taxon>Acetobacterales</taxon>
        <taxon>Acetobacteraceae</taxon>
        <taxon>Neoroseomonas</taxon>
    </lineage>
</organism>
<evidence type="ECO:0008006" key="4">
    <source>
        <dbReference type="Google" id="ProtNLM"/>
    </source>
</evidence>
<keyword evidence="3" id="KW-1185">Reference proteome</keyword>
<gene>
    <name evidence="2" type="ORF">GXW78_03690</name>
</gene>
<name>A0ABS5ECL5_9PROT</name>
<sequence length="262" mass="28479">MTLRHLASTALILAAAIPDASAQQADSDLAAQLANPVAALISVPFQNNLDFGGGTGDAFRYVMNFQPVVPLTLGPDWNLILRTIVPLQYSERVYPDHRWGLGDTVQSFFFSPSQPVNGITWGVGPVMLYPTATEGIGQRQWGAGPTGVLLRQSGPWIYGALVNHIWSMGGTPNGQEAINATFMQPFINYVFPSQTTLFLNTETTYDWSRRQWSVPINAGVNQLVNIGGQAVQVGAGIRYFAEGPQGGPDWGLRLNLTFVFPK</sequence>
<dbReference type="EMBL" id="JAAEDI010000003">
    <property type="protein sequence ID" value="MBR0648749.1"/>
    <property type="molecule type" value="Genomic_DNA"/>
</dbReference>
<accession>A0ABS5ECL5</accession>
<feature type="chain" id="PRO_5045639099" description="Transporter" evidence="1">
    <location>
        <begin position="23"/>
        <end position="262"/>
    </location>
</feature>
<reference evidence="3" key="1">
    <citation type="journal article" date="2021" name="Syst. Appl. Microbiol.">
        <title>Roseomonas hellenica sp. nov., isolated from roots of wild-growing Alkanna tinctoria.</title>
        <authorList>
            <person name="Rat A."/>
            <person name="Naranjo H.D."/>
            <person name="Lebbe L."/>
            <person name="Cnockaert M."/>
            <person name="Krigas N."/>
            <person name="Grigoriadou K."/>
            <person name="Maloupa E."/>
            <person name="Willems A."/>
        </authorList>
    </citation>
    <scope>NUCLEOTIDE SEQUENCE [LARGE SCALE GENOMIC DNA]</scope>
    <source>
        <strain evidence="3">LMG 31159</strain>
    </source>
</reference>
<evidence type="ECO:0000313" key="3">
    <source>
        <dbReference type="Proteomes" id="UP000698752"/>
    </source>
</evidence>